<dbReference type="EMBL" id="GFTR01000392">
    <property type="protein sequence ID" value="JAW16034.1"/>
    <property type="molecule type" value="Transcribed_RNA"/>
</dbReference>
<protein>
    <submittedName>
        <fullName evidence="1">Putative secreted protein</fullName>
    </submittedName>
</protein>
<proteinExistence type="predicted"/>
<dbReference type="AlphaFoldDB" id="A0A224XXJ9"/>
<accession>A0A224XXJ9</accession>
<sequence length="72" mass="8330">MTLCTDQAKMMVLQFLQKTWSAILQCCCRNSHTVKVNTNSCQYIFKLGMTIEIWFVATLTISQYQLCKTTPE</sequence>
<name>A0A224XXJ9_9HEMI</name>
<organism evidence="1">
    <name type="scientific">Panstrongylus lignarius</name>
    <dbReference type="NCBI Taxonomy" id="156445"/>
    <lineage>
        <taxon>Eukaryota</taxon>
        <taxon>Metazoa</taxon>
        <taxon>Ecdysozoa</taxon>
        <taxon>Arthropoda</taxon>
        <taxon>Hexapoda</taxon>
        <taxon>Insecta</taxon>
        <taxon>Pterygota</taxon>
        <taxon>Neoptera</taxon>
        <taxon>Paraneoptera</taxon>
        <taxon>Hemiptera</taxon>
        <taxon>Heteroptera</taxon>
        <taxon>Panheteroptera</taxon>
        <taxon>Cimicomorpha</taxon>
        <taxon>Reduviidae</taxon>
        <taxon>Triatominae</taxon>
        <taxon>Panstrongylus</taxon>
    </lineage>
</organism>
<evidence type="ECO:0000313" key="1">
    <source>
        <dbReference type="EMBL" id="JAW16034.1"/>
    </source>
</evidence>
<reference evidence="1" key="1">
    <citation type="journal article" date="2018" name="PLoS Negl. Trop. Dis.">
        <title>An insight into the salivary gland and fat body transcriptome of Panstrongylus lignarius (Hemiptera: Heteroptera), the main vector of Chagas disease in Peru.</title>
        <authorList>
            <person name="Nevoa J.C."/>
            <person name="Mendes M.T."/>
            <person name="da Silva M.V."/>
            <person name="Soares S.C."/>
            <person name="Oliveira C.J.F."/>
            <person name="Ribeiro J.M.C."/>
        </authorList>
    </citation>
    <scope>NUCLEOTIDE SEQUENCE</scope>
</reference>